<reference evidence="3" key="1">
    <citation type="submission" date="2016-10" db="EMBL/GenBank/DDBJ databases">
        <authorList>
            <person name="Varghese N."/>
            <person name="Submissions S."/>
        </authorList>
    </citation>
    <scope>NUCLEOTIDE SEQUENCE [LARGE SCALE GENOMIC DNA]</scope>
    <source>
        <strain evidence="3">CGMCC 1.6199</strain>
    </source>
</reference>
<sequence length="85" mass="9549">MIGKFSTGFFVLSIALFLMAMRDILSPYLVFNTVVIGIILGTFGLLRKEPFSKLGIWLNSFFLIFLIIMLYIPPMLLGGVTIKSK</sequence>
<keyword evidence="1" id="KW-1133">Transmembrane helix</keyword>
<dbReference type="Proteomes" id="UP000182347">
    <property type="component" value="Unassembled WGS sequence"/>
</dbReference>
<accession>A0A1G9TTB6</accession>
<name>A0A1G9TTB6_9BACI</name>
<keyword evidence="1" id="KW-0812">Transmembrane</keyword>
<evidence type="ECO:0000256" key="1">
    <source>
        <dbReference type="SAM" id="Phobius"/>
    </source>
</evidence>
<dbReference type="AlphaFoldDB" id="A0A1G9TTB6"/>
<feature type="transmembrane region" description="Helical" evidence="1">
    <location>
        <begin position="58"/>
        <end position="82"/>
    </location>
</feature>
<feature type="transmembrane region" description="Helical" evidence="1">
    <location>
        <begin position="28"/>
        <end position="46"/>
    </location>
</feature>
<dbReference type="EMBL" id="FNHF01000003">
    <property type="protein sequence ID" value="SDM50969.1"/>
    <property type="molecule type" value="Genomic_DNA"/>
</dbReference>
<evidence type="ECO:0000313" key="2">
    <source>
        <dbReference type="EMBL" id="SDM50969.1"/>
    </source>
</evidence>
<proteinExistence type="predicted"/>
<dbReference type="RefSeq" id="WP_074599814.1">
    <property type="nucleotide sequence ID" value="NZ_FNHF01000003.1"/>
</dbReference>
<keyword evidence="1" id="KW-0472">Membrane</keyword>
<evidence type="ECO:0000313" key="3">
    <source>
        <dbReference type="Proteomes" id="UP000182347"/>
    </source>
</evidence>
<gene>
    <name evidence="2" type="ORF">SAMN05216244_2723</name>
</gene>
<organism evidence="2 3">
    <name type="scientific">Sediminibacillus halophilus</name>
    <dbReference type="NCBI Taxonomy" id="482461"/>
    <lineage>
        <taxon>Bacteria</taxon>
        <taxon>Bacillati</taxon>
        <taxon>Bacillota</taxon>
        <taxon>Bacilli</taxon>
        <taxon>Bacillales</taxon>
        <taxon>Bacillaceae</taxon>
        <taxon>Sediminibacillus</taxon>
    </lineage>
</organism>
<protein>
    <submittedName>
        <fullName evidence="2">Uncharacterized protein</fullName>
    </submittedName>
</protein>
<keyword evidence="3" id="KW-1185">Reference proteome</keyword>